<protein>
    <recommendedName>
        <fullName evidence="2">GmrSD restriction endonucleases C-terminal domain-containing protein</fullName>
    </recommendedName>
</protein>
<dbReference type="PANTHER" id="PTHR24094">
    <property type="entry name" value="SECRETED PROTEIN"/>
    <property type="match status" value="1"/>
</dbReference>
<reference evidence="3" key="2">
    <citation type="submission" date="2020-09" db="EMBL/GenBank/DDBJ databases">
        <authorList>
            <person name="Sun Q."/>
            <person name="Ohkuma M."/>
        </authorList>
    </citation>
    <scope>NUCLEOTIDE SEQUENCE</scope>
    <source>
        <strain evidence="3">JCM 3091</strain>
    </source>
</reference>
<dbReference type="AlphaFoldDB" id="A0A8J3FJY1"/>
<comment type="caution">
    <text evidence="3">The sequence shown here is derived from an EMBL/GenBank/DDBJ whole genome shotgun (WGS) entry which is preliminary data.</text>
</comment>
<organism evidence="3 4">
    <name type="scientific">Pilimelia terevasa</name>
    <dbReference type="NCBI Taxonomy" id="53372"/>
    <lineage>
        <taxon>Bacteria</taxon>
        <taxon>Bacillati</taxon>
        <taxon>Actinomycetota</taxon>
        <taxon>Actinomycetes</taxon>
        <taxon>Micromonosporales</taxon>
        <taxon>Micromonosporaceae</taxon>
        <taxon>Pilimelia</taxon>
    </lineage>
</organism>
<evidence type="ECO:0000259" key="2">
    <source>
        <dbReference type="Pfam" id="PF07510"/>
    </source>
</evidence>
<evidence type="ECO:0000256" key="1">
    <source>
        <dbReference type="SAM" id="SignalP"/>
    </source>
</evidence>
<dbReference type="InterPro" id="IPR011089">
    <property type="entry name" value="GmrSD_C"/>
</dbReference>
<dbReference type="Pfam" id="PF07510">
    <property type="entry name" value="GmrSD_C"/>
    <property type="match status" value="1"/>
</dbReference>
<dbReference type="PANTHER" id="PTHR24094:SF15">
    <property type="entry name" value="AMP-DEPENDENT SYNTHETASE_LIGASE DOMAIN-CONTAINING PROTEIN-RELATED"/>
    <property type="match status" value="1"/>
</dbReference>
<evidence type="ECO:0000313" key="3">
    <source>
        <dbReference type="EMBL" id="GGK43822.1"/>
    </source>
</evidence>
<sequence>MPATTRPRGPRLLFVLALTAALGAAGAGCTVRRAHPDGGAAAGDGGAGGTTTAARALAELRVAAPGTMAGYSRERFRHWKRVGRGCDVRDSVLRRDGLSVRADGCNVTSGRWLSTYDRRTVTRIDEVDVDHVVPLANAWRSGAAAWTDGQREAFANDLTRPQLIAVSAAANRSKGDRDPAEWTPPSRQAWCTYAVSWVAVKRHWKLTVTGAERSALSRLLATC</sequence>
<accession>A0A8J3FJY1</accession>
<dbReference type="RefSeq" id="WP_189115995.1">
    <property type="nucleotide sequence ID" value="NZ_BMQC01000028.1"/>
</dbReference>
<dbReference type="Proteomes" id="UP000662200">
    <property type="component" value="Unassembled WGS sequence"/>
</dbReference>
<feature type="signal peptide" evidence="1">
    <location>
        <begin position="1"/>
        <end position="27"/>
    </location>
</feature>
<keyword evidence="4" id="KW-1185">Reference proteome</keyword>
<feature type="domain" description="GmrSD restriction endonucleases C-terminal" evidence="2">
    <location>
        <begin position="120"/>
        <end position="218"/>
    </location>
</feature>
<gene>
    <name evidence="3" type="ORF">GCM10010124_40830</name>
</gene>
<dbReference type="EMBL" id="BMQC01000028">
    <property type="protein sequence ID" value="GGK43822.1"/>
    <property type="molecule type" value="Genomic_DNA"/>
</dbReference>
<name>A0A8J3FJY1_9ACTN</name>
<proteinExistence type="predicted"/>
<dbReference type="PROSITE" id="PS51257">
    <property type="entry name" value="PROKAR_LIPOPROTEIN"/>
    <property type="match status" value="1"/>
</dbReference>
<keyword evidence="1" id="KW-0732">Signal</keyword>
<feature type="chain" id="PRO_5038823707" description="GmrSD restriction endonucleases C-terminal domain-containing protein" evidence="1">
    <location>
        <begin position="28"/>
        <end position="223"/>
    </location>
</feature>
<reference evidence="3" key="1">
    <citation type="journal article" date="2014" name="Int. J. Syst. Evol. Microbiol.">
        <title>Complete genome sequence of Corynebacterium casei LMG S-19264T (=DSM 44701T), isolated from a smear-ripened cheese.</title>
        <authorList>
            <consortium name="US DOE Joint Genome Institute (JGI-PGF)"/>
            <person name="Walter F."/>
            <person name="Albersmeier A."/>
            <person name="Kalinowski J."/>
            <person name="Ruckert C."/>
        </authorList>
    </citation>
    <scope>NUCLEOTIDE SEQUENCE</scope>
    <source>
        <strain evidence="3">JCM 3091</strain>
    </source>
</reference>
<evidence type="ECO:0000313" key="4">
    <source>
        <dbReference type="Proteomes" id="UP000662200"/>
    </source>
</evidence>